<accession>A0A4R1I0W5</accession>
<name>A0A4R1I0W5_ANCAQ</name>
<dbReference type="PANTHER" id="PTHR30383:SF5">
    <property type="entry name" value="SGNH HYDROLASE-TYPE ESTERASE DOMAIN-CONTAINING PROTEIN"/>
    <property type="match status" value="1"/>
</dbReference>
<sequence length="303" mass="31437">MHLRLLAPLALSAFLVTTALPSAAQTVIPASCPASKTLAKLNAPLARTSAKLRAGEKVVIVAIGSSSTAGAGASIPDAAYPNRLQAMLRERFPAADIAVLNRGINGQDAPEMLARFDADVAALKPTLVIWQSGVNALFREGGLAAADALLHEAIARVKAIGADLVLVDPQYAPRVLADADSGPMVNLIAKVAAEEGVAVYPRFALMRDWHEKASMGFESFLWKDQFHMNDWGYNCFARDLGRALVANIDSQQRAADVSGSARPVAAKPVAATSATATGLGISAVDVIPDGVPVATPVSASAAP</sequence>
<dbReference type="InterPro" id="IPR036514">
    <property type="entry name" value="SGNH_hydro_sf"/>
</dbReference>
<dbReference type="GO" id="GO:0004622">
    <property type="term" value="F:phosphatidylcholine lysophospholipase activity"/>
    <property type="evidence" value="ECO:0007669"/>
    <property type="project" value="TreeGrafter"/>
</dbReference>
<feature type="signal peptide" evidence="1">
    <location>
        <begin position="1"/>
        <end position="24"/>
    </location>
</feature>
<dbReference type="Gene3D" id="3.40.50.1110">
    <property type="entry name" value="SGNH hydrolase"/>
    <property type="match status" value="1"/>
</dbReference>
<gene>
    <name evidence="2" type="ORF">EV667_2807</name>
</gene>
<keyword evidence="1" id="KW-0732">Signal</keyword>
<dbReference type="Proteomes" id="UP000295030">
    <property type="component" value="Unassembled WGS sequence"/>
</dbReference>
<comment type="caution">
    <text evidence="2">The sequence shown here is derived from an EMBL/GenBank/DDBJ whole genome shotgun (WGS) entry which is preliminary data.</text>
</comment>
<dbReference type="PANTHER" id="PTHR30383">
    <property type="entry name" value="THIOESTERASE 1/PROTEASE 1/LYSOPHOSPHOLIPASE L1"/>
    <property type="match status" value="1"/>
</dbReference>
<organism evidence="2 3">
    <name type="scientific">Ancylobacter aquaticus</name>
    <dbReference type="NCBI Taxonomy" id="100"/>
    <lineage>
        <taxon>Bacteria</taxon>
        <taxon>Pseudomonadati</taxon>
        <taxon>Pseudomonadota</taxon>
        <taxon>Alphaproteobacteria</taxon>
        <taxon>Hyphomicrobiales</taxon>
        <taxon>Xanthobacteraceae</taxon>
        <taxon>Ancylobacter</taxon>
    </lineage>
</organism>
<evidence type="ECO:0000313" key="3">
    <source>
        <dbReference type="Proteomes" id="UP000295030"/>
    </source>
</evidence>
<dbReference type="AlphaFoldDB" id="A0A4R1I0W5"/>
<proteinExistence type="predicted"/>
<protein>
    <submittedName>
        <fullName evidence="2">Lysophospholipase L1-like esterase</fullName>
    </submittedName>
</protein>
<dbReference type="InterPro" id="IPR057572">
    <property type="entry name" value="NonGDSL"/>
</dbReference>
<dbReference type="SUPFAM" id="SSF52266">
    <property type="entry name" value="SGNH hydrolase"/>
    <property type="match status" value="1"/>
</dbReference>
<evidence type="ECO:0000256" key="1">
    <source>
        <dbReference type="SAM" id="SignalP"/>
    </source>
</evidence>
<reference evidence="2 3" key="1">
    <citation type="submission" date="2019-03" db="EMBL/GenBank/DDBJ databases">
        <title>Genomic Encyclopedia of Type Strains, Phase IV (KMG-IV): sequencing the most valuable type-strain genomes for metagenomic binning, comparative biology and taxonomic classification.</title>
        <authorList>
            <person name="Goeker M."/>
        </authorList>
    </citation>
    <scope>NUCLEOTIDE SEQUENCE [LARGE SCALE GENOMIC DNA]</scope>
    <source>
        <strain evidence="2 3">DSM 101</strain>
    </source>
</reference>
<dbReference type="CDD" id="cd00229">
    <property type="entry name" value="SGNH_hydrolase"/>
    <property type="match status" value="1"/>
</dbReference>
<dbReference type="InterPro" id="IPR051532">
    <property type="entry name" value="Ester_Hydrolysis_Enzymes"/>
</dbReference>
<dbReference type="RefSeq" id="WP_131835904.1">
    <property type="nucleotide sequence ID" value="NZ_SMFY01000002.1"/>
</dbReference>
<dbReference type="Pfam" id="PF25182">
    <property type="entry name" value="NonGDSL"/>
    <property type="match status" value="1"/>
</dbReference>
<dbReference type="EMBL" id="SMFY01000002">
    <property type="protein sequence ID" value="TCK28794.1"/>
    <property type="molecule type" value="Genomic_DNA"/>
</dbReference>
<evidence type="ECO:0000313" key="2">
    <source>
        <dbReference type="EMBL" id="TCK28794.1"/>
    </source>
</evidence>
<keyword evidence="3" id="KW-1185">Reference proteome</keyword>
<feature type="chain" id="PRO_5020807701" evidence="1">
    <location>
        <begin position="25"/>
        <end position="303"/>
    </location>
</feature>
<dbReference type="OrthoDB" id="7203637at2"/>